<dbReference type="SMART" id="SM00343">
    <property type="entry name" value="ZnF_C2HC"/>
    <property type="match status" value="2"/>
</dbReference>
<dbReference type="EMBL" id="CACRXK020041814">
    <property type="protein sequence ID" value="CAB4045770.1"/>
    <property type="molecule type" value="Genomic_DNA"/>
</dbReference>
<dbReference type="GO" id="GO:0008270">
    <property type="term" value="F:zinc ion binding"/>
    <property type="evidence" value="ECO:0007669"/>
    <property type="project" value="InterPro"/>
</dbReference>
<gene>
    <name evidence="2" type="ORF">PACLA_8A066947</name>
</gene>
<protein>
    <submittedName>
        <fullName evidence="2">Uncharacterized protein</fullName>
    </submittedName>
</protein>
<accession>A0A7D9KKU0</accession>
<dbReference type="SUPFAM" id="SSF57756">
    <property type="entry name" value="Retrovirus zinc finger-like domains"/>
    <property type="match status" value="1"/>
</dbReference>
<name>A0A7D9KKU0_PARCT</name>
<reference evidence="2" key="1">
    <citation type="submission" date="2020-04" db="EMBL/GenBank/DDBJ databases">
        <authorList>
            <person name="Alioto T."/>
            <person name="Alioto T."/>
            <person name="Gomez Garrido J."/>
        </authorList>
    </citation>
    <scope>NUCLEOTIDE SEQUENCE</scope>
    <source>
        <strain evidence="2">A484AB</strain>
    </source>
</reference>
<dbReference type="Proteomes" id="UP001152795">
    <property type="component" value="Unassembled WGS sequence"/>
</dbReference>
<evidence type="ECO:0000313" key="2">
    <source>
        <dbReference type="EMBL" id="CAB4045770.1"/>
    </source>
</evidence>
<sequence>MLTKAAKSIAAPPPDDIRRNNAPRSRRINDSLKPAVLSKDSSPTELRHWIDAFKSYYSSNDMNDFSKEERLSYFKILLDSDLKTRIMAKMTETTDVFGEDGCLQLLENDFLGRYPLFSRRLDFFQYQQRNGQAFTDFVAKAKELSRLADLDKLTVEEIFVFCILRGTTDSVLLDDLLELPEKTLKDVENTGKMYESRLISRSKLSNHSAEPVLKVSLQQRRGQFKSKARHNQDRFEGKGSSQSQKRPTTIKEMKERGLCTRCGKANHVAYECSYEHNVICNHCGIKGHIAPACLSRTKINAIQTERPEDRSRFANMPRDPSPSASSVSD</sequence>
<dbReference type="InterPro" id="IPR036875">
    <property type="entry name" value="Znf_CCHC_sf"/>
</dbReference>
<dbReference type="Gene3D" id="4.10.60.10">
    <property type="entry name" value="Zinc finger, CCHC-type"/>
    <property type="match status" value="1"/>
</dbReference>
<dbReference type="InterPro" id="IPR001878">
    <property type="entry name" value="Znf_CCHC"/>
</dbReference>
<dbReference type="GO" id="GO:0003676">
    <property type="term" value="F:nucleic acid binding"/>
    <property type="evidence" value="ECO:0007669"/>
    <property type="project" value="InterPro"/>
</dbReference>
<evidence type="ECO:0000313" key="3">
    <source>
        <dbReference type="Proteomes" id="UP001152795"/>
    </source>
</evidence>
<evidence type="ECO:0000256" key="1">
    <source>
        <dbReference type="SAM" id="MobiDB-lite"/>
    </source>
</evidence>
<feature type="region of interest" description="Disordered" evidence="1">
    <location>
        <begin position="221"/>
        <end position="251"/>
    </location>
</feature>
<dbReference type="AlphaFoldDB" id="A0A7D9KKU0"/>
<feature type="region of interest" description="Disordered" evidence="1">
    <location>
        <begin position="304"/>
        <end position="329"/>
    </location>
</feature>
<feature type="region of interest" description="Disordered" evidence="1">
    <location>
        <begin position="1"/>
        <end position="39"/>
    </location>
</feature>
<dbReference type="PROSITE" id="PS50158">
    <property type="entry name" value="ZF_CCHC"/>
    <property type="match status" value="1"/>
</dbReference>
<comment type="caution">
    <text evidence="2">The sequence shown here is derived from an EMBL/GenBank/DDBJ whole genome shotgun (WGS) entry which is preliminary data.</text>
</comment>
<proteinExistence type="predicted"/>
<organism evidence="2 3">
    <name type="scientific">Paramuricea clavata</name>
    <name type="common">Red gorgonian</name>
    <name type="synonym">Violescent sea-whip</name>
    <dbReference type="NCBI Taxonomy" id="317549"/>
    <lineage>
        <taxon>Eukaryota</taxon>
        <taxon>Metazoa</taxon>
        <taxon>Cnidaria</taxon>
        <taxon>Anthozoa</taxon>
        <taxon>Octocorallia</taxon>
        <taxon>Malacalcyonacea</taxon>
        <taxon>Plexauridae</taxon>
        <taxon>Paramuricea</taxon>
    </lineage>
</organism>
<keyword evidence="3" id="KW-1185">Reference proteome</keyword>